<evidence type="ECO:0000313" key="1">
    <source>
        <dbReference type="EMBL" id="MBX18909.1"/>
    </source>
</evidence>
<accession>A0A2P2LLT9</accession>
<dbReference type="AlphaFoldDB" id="A0A2P2LLT9"/>
<proteinExistence type="predicted"/>
<reference evidence="1" key="1">
    <citation type="submission" date="2018-02" db="EMBL/GenBank/DDBJ databases">
        <title>Rhizophora mucronata_Transcriptome.</title>
        <authorList>
            <person name="Meera S.P."/>
            <person name="Sreeshan A."/>
            <person name="Augustine A."/>
        </authorList>
    </citation>
    <scope>NUCLEOTIDE SEQUENCE</scope>
    <source>
        <tissue evidence="1">Leaf</tissue>
    </source>
</reference>
<protein>
    <submittedName>
        <fullName evidence="1">Uncharacterized protein</fullName>
    </submittedName>
</protein>
<name>A0A2P2LLT9_RHIMU</name>
<dbReference type="EMBL" id="GGEC01038425">
    <property type="protein sequence ID" value="MBX18909.1"/>
    <property type="molecule type" value="Transcribed_RNA"/>
</dbReference>
<sequence length="30" mass="3354">MENKGIFMIVQYVKTSNFNSPVDSSCLTSL</sequence>
<organism evidence="1">
    <name type="scientific">Rhizophora mucronata</name>
    <name type="common">Asiatic mangrove</name>
    <dbReference type="NCBI Taxonomy" id="61149"/>
    <lineage>
        <taxon>Eukaryota</taxon>
        <taxon>Viridiplantae</taxon>
        <taxon>Streptophyta</taxon>
        <taxon>Embryophyta</taxon>
        <taxon>Tracheophyta</taxon>
        <taxon>Spermatophyta</taxon>
        <taxon>Magnoliopsida</taxon>
        <taxon>eudicotyledons</taxon>
        <taxon>Gunneridae</taxon>
        <taxon>Pentapetalae</taxon>
        <taxon>rosids</taxon>
        <taxon>fabids</taxon>
        <taxon>Malpighiales</taxon>
        <taxon>Rhizophoraceae</taxon>
        <taxon>Rhizophora</taxon>
    </lineage>
</organism>